<evidence type="ECO:0000313" key="2">
    <source>
        <dbReference type="EMBL" id="MBT0773327.1"/>
    </source>
</evidence>
<proteinExistence type="predicted"/>
<dbReference type="InterPro" id="IPR023393">
    <property type="entry name" value="START-like_dom_sf"/>
</dbReference>
<gene>
    <name evidence="2" type="ORF">KIH74_30560</name>
</gene>
<reference evidence="2 3" key="1">
    <citation type="submission" date="2021-05" db="EMBL/GenBank/DDBJ databases">
        <title>Kineosporia and Streptomyces sp. nov. two new marine actinobacteria isolated from Coral.</title>
        <authorList>
            <person name="Buangrab K."/>
            <person name="Sutthacheep M."/>
            <person name="Yeemin T."/>
            <person name="Harunari E."/>
            <person name="Igarashi Y."/>
            <person name="Kanchanasin P."/>
            <person name="Tanasupawat S."/>
            <person name="Phongsopitanun W."/>
        </authorList>
    </citation>
    <scope>NUCLEOTIDE SEQUENCE [LARGE SCALE GENOMIC DNA]</scope>
    <source>
        <strain evidence="2 3">J2-2</strain>
    </source>
</reference>
<accession>A0ABS5TQD9</accession>
<dbReference type="Pfam" id="PF03364">
    <property type="entry name" value="Polyketide_cyc"/>
    <property type="match status" value="1"/>
</dbReference>
<dbReference type="SUPFAM" id="SSF55961">
    <property type="entry name" value="Bet v1-like"/>
    <property type="match status" value="1"/>
</dbReference>
<evidence type="ECO:0000259" key="1">
    <source>
        <dbReference type="Pfam" id="PF03364"/>
    </source>
</evidence>
<organism evidence="2 3">
    <name type="scientific">Kineosporia corallincola</name>
    <dbReference type="NCBI Taxonomy" id="2835133"/>
    <lineage>
        <taxon>Bacteria</taxon>
        <taxon>Bacillati</taxon>
        <taxon>Actinomycetota</taxon>
        <taxon>Actinomycetes</taxon>
        <taxon>Kineosporiales</taxon>
        <taxon>Kineosporiaceae</taxon>
        <taxon>Kineosporia</taxon>
    </lineage>
</organism>
<dbReference type="Gene3D" id="3.30.530.20">
    <property type="match status" value="1"/>
</dbReference>
<comment type="caution">
    <text evidence="2">The sequence shown here is derived from an EMBL/GenBank/DDBJ whole genome shotgun (WGS) entry which is preliminary data.</text>
</comment>
<evidence type="ECO:0000313" key="3">
    <source>
        <dbReference type="Proteomes" id="UP001197247"/>
    </source>
</evidence>
<sequence length="148" mass="16803">MPSVRTSVLVPGADIDYVWSVVRDFEKHPDYMADVLDIRFLERDDVTALSSWRVLLNGSELTWEERDHFHPPHRIDFDQTEGDLEVFRGSWTLTQTDEGVDVVLDIEFDLGIPSLAAVLDPVGIQAIHSNSRSMLTAISERRPEPASR</sequence>
<keyword evidence="3" id="KW-1185">Reference proteome</keyword>
<dbReference type="EMBL" id="JAHBAY010000016">
    <property type="protein sequence ID" value="MBT0773327.1"/>
    <property type="molecule type" value="Genomic_DNA"/>
</dbReference>
<dbReference type="Proteomes" id="UP001197247">
    <property type="component" value="Unassembled WGS sequence"/>
</dbReference>
<dbReference type="InterPro" id="IPR005031">
    <property type="entry name" value="COQ10_START"/>
</dbReference>
<name>A0ABS5TQD9_9ACTN</name>
<dbReference type="RefSeq" id="WP_214159863.1">
    <property type="nucleotide sequence ID" value="NZ_JAHBAY010000016.1"/>
</dbReference>
<protein>
    <submittedName>
        <fullName evidence="2">SRPBCC family protein</fullName>
    </submittedName>
</protein>
<feature type="domain" description="Coenzyme Q-binding protein COQ10 START" evidence="1">
    <location>
        <begin position="13"/>
        <end position="134"/>
    </location>
</feature>